<evidence type="ECO:0008006" key="3">
    <source>
        <dbReference type="Google" id="ProtNLM"/>
    </source>
</evidence>
<sequence length="137" mass="15489">MKLTALEIAERQLITALQMWRDGDFISCITLAGAAEEILGKRMRKLGLEPSFDNIKETIVKFARHLGEHEPNIDKTIADLMNLTRNELKHYAGDESLEFDIKADAEEMLERAVSNYTSLTGKLPEGILHFWDTPNGT</sequence>
<accession>A0A5B8CTL4</accession>
<dbReference type="AlphaFoldDB" id="A0A5B8CTL4"/>
<name>A0A5B8CTL4_9PROT</name>
<keyword evidence="2" id="KW-1185">Reference proteome</keyword>
<reference evidence="2" key="1">
    <citation type="journal article" date="2019" name="ISME J.">
        <title>Evolution in action: habitat transition from sediment to the pelagial leads to genome streamlining in Methylophilaceae.</title>
        <authorList>
            <person name="Salcher M."/>
            <person name="Schaefle D."/>
            <person name="Kaspar M."/>
            <person name="Neuenschwander S.M."/>
            <person name="Ghai R."/>
        </authorList>
    </citation>
    <scope>NUCLEOTIDE SEQUENCE [LARGE SCALE GENOMIC DNA]</scope>
    <source>
        <strain evidence="2">MMS-M-51</strain>
    </source>
</reference>
<evidence type="ECO:0000313" key="1">
    <source>
        <dbReference type="EMBL" id="QDC44672.1"/>
    </source>
</evidence>
<gene>
    <name evidence="1" type="ORF">FIU01_09105</name>
</gene>
<dbReference type="KEGG" id="mmec:FIU01_09105"/>
<dbReference type="RefSeq" id="WP_140004002.1">
    <property type="nucleotide sequence ID" value="NZ_CP040946.1"/>
</dbReference>
<dbReference type="OrthoDB" id="8912417at2"/>
<proteinExistence type="predicted"/>
<organism evidence="1 2">
    <name type="scientific">Methylophilus medardicus</name>
    <dbReference type="NCBI Taxonomy" id="2588534"/>
    <lineage>
        <taxon>Bacteria</taxon>
        <taxon>Pseudomonadati</taxon>
        <taxon>Pseudomonadota</taxon>
        <taxon>Betaproteobacteria</taxon>
        <taxon>Nitrosomonadales</taxon>
        <taxon>Methylophilaceae</taxon>
        <taxon>Methylophilus</taxon>
    </lineage>
</organism>
<evidence type="ECO:0000313" key="2">
    <source>
        <dbReference type="Proteomes" id="UP000311008"/>
    </source>
</evidence>
<dbReference type="EMBL" id="CP040946">
    <property type="protein sequence ID" value="QDC44672.1"/>
    <property type="molecule type" value="Genomic_DNA"/>
</dbReference>
<protein>
    <recommendedName>
        <fullName evidence="3">HEPN domain-containing protein</fullName>
    </recommendedName>
</protein>
<dbReference type="Proteomes" id="UP000311008">
    <property type="component" value="Chromosome"/>
</dbReference>